<keyword evidence="4" id="KW-0030">Aminoacyl-tRNA synthetase</keyword>
<proteinExistence type="predicted"/>
<evidence type="ECO:0000259" key="5">
    <source>
        <dbReference type="Pfam" id="PF03129"/>
    </source>
</evidence>
<evidence type="ECO:0000256" key="4">
    <source>
        <dbReference type="ARBA" id="ARBA00023146"/>
    </source>
</evidence>
<dbReference type="InterPro" id="IPR004154">
    <property type="entry name" value="Anticodon-bd"/>
</dbReference>
<reference evidence="6 7" key="1">
    <citation type="submission" date="2017-03" db="EMBL/GenBank/DDBJ databases">
        <title>Lifting the veil on microbial sulfur biogeochemistry in mining wastewaters.</title>
        <authorList>
            <person name="Kantor R.S."/>
            <person name="Colenbrander Nelson T."/>
            <person name="Marshall S."/>
            <person name="Bennett D."/>
            <person name="Apte S."/>
            <person name="Camacho D."/>
            <person name="Thomas B.C."/>
            <person name="Warren L.A."/>
            <person name="Banfield J.F."/>
        </authorList>
    </citation>
    <scope>NUCLEOTIDE SEQUENCE [LARGE SCALE GENOMIC DNA]</scope>
    <source>
        <strain evidence="6">32-69-9</strain>
    </source>
</reference>
<dbReference type="Gene3D" id="3.40.50.800">
    <property type="entry name" value="Anticodon-binding domain"/>
    <property type="match status" value="1"/>
</dbReference>
<evidence type="ECO:0000256" key="1">
    <source>
        <dbReference type="ARBA" id="ARBA00022598"/>
    </source>
</evidence>
<accession>A0A258FMZ3</accession>
<protein>
    <recommendedName>
        <fullName evidence="5">Anticodon-binding domain-containing protein</fullName>
    </recommendedName>
</protein>
<dbReference type="GO" id="GO:0005524">
    <property type="term" value="F:ATP binding"/>
    <property type="evidence" value="ECO:0007669"/>
    <property type="project" value="UniProtKB-KW"/>
</dbReference>
<keyword evidence="2" id="KW-0067">ATP-binding</keyword>
<evidence type="ECO:0000313" key="6">
    <source>
        <dbReference type="EMBL" id="OYX33851.1"/>
    </source>
</evidence>
<dbReference type="SUPFAM" id="SSF52954">
    <property type="entry name" value="Class II aaRS ABD-related"/>
    <property type="match status" value="1"/>
</dbReference>
<dbReference type="GO" id="GO:0006418">
    <property type="term" value="P:tRNA aminoacylation for protein translation"/>
    <property type="evidence" value="ECO:0007669"/>
    <property type="project" value="UniProtKB-ARBA"/>
</dbReference>
<dbReference type="EMBL" id="NCEB01000013">
    <property type="protein sequence ID" value="OYX33851.1"/>
    <property type="molecule type" value="Genomic_DNA"/>
</dbReference>
<keyword evidence="2" id="KW-0547">Nucleotide-binding</keyword>
<comment type="caution">
    <text evidence="6">The sequence shown here is derived from an EMBL/GenBank/DDBJ whole genome shotgun (WGS) entry which is preliminary data.</text>
</comment>
<evidence type="ECO:0000256" key="3">
    <source>
        <dbReference type="ARBA" id="ARBA00022917"/>
    </source>
</evidence>
<organism evidence="6 7">
    <name type="scientific">Brevundimonas subvibrioides</name>
    <dbReference type="NCBI Taxonomy" id="74313"/>
    <lineage>
        <taxon>Bacteria</taxon>
        <taxon>Pseudomonadati</taxon>
        <taxon>Pseudomonadota</taxon>
        <taxon>Alphaproteobacteria</taxon>
        <taxon>Caulobacterales</taxon>
        <taxon>Caulobacteraceae</taxon>
        <taxon>Brevundimonas</taxon>
    </lineage>
</organism>
<dbReference type="Pfam" id="PF03129">
    <property type="entry name" value="HGTP_anticodon"/>
    <property type="match status" value="1"/>
</dbReference>
<name>A0A258FMZ3_9CAUL</name>
<keyword evidence="3" id="KW-0648">Protein biosynthesis</keyword>
<evidence type="ECO:0000256" key="2">
    <source>
        <dbReference type="ARBA" id="ARBA00022840"/>
    </source>
</evidence>
<keyword evidence="1" id="KW-0436">Ligase</keyword>
<dbReference type="InterPro" id="IPR036621">
    <property type="entry name" value="Anticodon-bd_dom_sf"/>
</dbReference>
<dbReference type="Proteomes" id="UP000215595">
    <property type="component" value="Unassembled WGS sequence"/>
</dbReference>
<sequence length="70" mass="7945">MRVERDLRIEKVGDKVREHSVSKVPVIAVVGRSEAEKGEVAIRRLGSQEQTVVSLDEAVRLFTEEAMRRI</sequence>
<gene>
    <name evidence="6" type="ORF">B7Z01_07655</name>
</gene>
<dbReference type="GO" id="GO:0004812">
    <property type="term" value="F:aminoacyl-tRNA ligase activity"/>
    <property type="evidence" value="ECO:0007669"/>
    <property type="project" value="UniProtKB-KW"/>
</dbReference>
<dbReference type="AlphaFoldDB" id="A0A258FMZ3"/>
<evidence type="ECO:0000313" key="7">
    <source>
        <dbReference type="Proteomes" id="UP000215595"/>
    </source>
</evidence>
<feature type="domain" description="Anticodon-binding" evidence="5">
    <location>
        <begin position="2"/>
        <end position="64"/>
    </location>
</feature>